<dbReference type="Proteomes" id="UP000020681">
    <property type="component" value="Unassembled WGS sequence"/>
</dbReference>
<keyword evidence="2" id="KW-0560">Oxidoreductase</keyword>
<accession>A0ABN0RAZ4</accession>
<dbReference type="EMBL" id="JAOL01000023">
    <property type="protein sequence ID" value="EUA94046.1"/>
    <property type="molecule type" value="Genomic_DNA"/>
</dbReference>
<evidence type="ECO:0000256" key="1">
    <source>
        <dbReference type="SAM" id="MobiDB-lite"/>
    </source>
</evidence>
<keyword evidence="3" id="KW-1185">Reference proteome</keyword>
<protein>
    <submittedName>
        <fullName evidence="2">NADH-quinone oxidoreductase domain protein</fullName>
        <ecNumber evidence="2">1.6.99.5</ecNumber>
    </submittedName>
</protein>
<dbReference type="GO" id="GO:0016491">
    <property type="term" value="F:oxidoreductase activity"/>
    <property type="evidence" value="ECO:0007669"/>
    <property type="project" value="UniProtKB-KW"/>
</dbReference>
<proteinExistence type="predicted"/>
<organism evidence="2 3">
    <name type="scientific">Mycobacterium ulcerans str. Harvey</name>
    <dbReference type="NCBI Taxonomy" id="1299332"/>
    <lineage>
        <taxon>Bacteria</taxon>
        <taxon>Bacillati</taxon>
        <taxon>Actinomycetota</taxon>
        <taxon>Actinomycetes</taxon>
        <taxon>Mycobacteriales</taxon>
        <taxon>Mycobacteriaceae</taxon>
        <taxon>Mycobacterium</taxon>
        <taxon>Mycobacterium ulcerans group</taxon>
    </lineage>
</organism>
<gene>
    <name evidence="2" type="ORF">I551_8692</name>
</gene>
<feature type="region of interest" description="Disordered" evidence="1">
    <location>
        <begin position="46"/>
        <end position="67"/>
    </location>
</feature>
<evidence type="ECO:0000313" key="3">
    <source>
        <dbReference type="Proteomes" id="UP000020681"/>
    </source>
</evidence>
<evidence type="ECO:0000313" key="2">
    <source>
        <dbReference type="EMBL" id="EUA94046.1"/>
    </source>
</evidence>
<comment type="caution">
    <text evidence="2">The sequence shown here is derived from an EMBL/GenBank/DDBJ whole genome shotgun (WGS) entry which is preliminary data.</text>
</comment>
<name>A0ABN0RAZ4_MYCUL</name>
<dbReference type="EC" id="1.6.99.5" evidence="2"/>
<sequence>MAAARGLQEARGCTGVLVGGRATWEDAYAYAKFARIALDSNDIDFGPGRTRPRRPTSWPHVSRDAGNRQLRRPGIRAGGVAGRVRAGRRVADRVLAAA</sequence>
<reference evidence="2 3" key="1">
    <citation type="submission" date="2014-01" db="EMBL/GenBank/DDBJ databases">
        <authorList>
            <person name="Dobos K."/>
            <person name="Lenaerts A."/>
            <person name="Ordway D."/>
            <person name="DeGroote M.A."/>
            <person name="Parker T."/>
            <person name="Sizemore C."/>
            <person name="Tallon L.J."/>
            <person name="Sadzewicz L.K."/>
            <person name="Sengamalay N."/>
            <person name="Fraser C.M."/>
            <person name="Hine E."/>
            <person name="Shefchek K.A."/>
            <person name="Das S.P."/>
            <person name="Tettelin H."/>
        </authorList>
    </citation>
    <scope>NUCLEOTIDE SEQUENCE [LARGE SCALE GENOMIC DNA]</scope>
    <source>
        <strain evidence="2 3">Harvey</strain>
    </source>
</reference>